<dbReference type="EMBL" id="CAMXCT020002117">
    <property type="protein sequence ID" value="CAL1149194.1"/>
    <property type="molecule type" value="Genomic_DNA"/>
</dbReference>
<keyword evidence="2" id="KW-0378">Hydrolase</keyword>
<organism evidence="1">
    <name type="scientific">Cladocopium goreaui</name>
    <dbReference type="NCBI Taxonomy" id="2562237"/>
    <lineage>
        <taxon>Eukaryota</taxon>
        <taxon>Sar</taxon>
        <taxon>Alveolata</taxon>
        <taxon>Dinophyceae</taxon>
        <taxon>Suessiales</taxon>
        <taxon>Symbiodiniaceae</taxon>
        <taxon>Cladocopium</taxon>
    </lineage>
</organism>
<reference evidence="1" key="1">
    <citation type="submission" date="2022-10" db="EMBL/GenBank/DDBJ databases">
        <authorList>
            <person name="Chen Y."/>
            <person name="Dougan E. K."/>
            <person name="Chan C."/>
            <person name="Rhodes N."/>
            <person name="Thang M."/>
        </authorList>
    </citation>
    <scope>NUCLEOTIDE SEQUENCE</scope>
</reference>
<dbReference type="Gene3D" id="3.30.420.10">
    <property type="entry name" value="Ribonuclease H-like superfamily/Ribonuclease H"/>
    <property type="match status" value="1"/>
</dbReference>
<protein>
    <submittedName>
        <fullName evidence="2">3'-5' exonuclease domain-containing protein</fullName>
    </submittedName>
</protein>
<dbReference type="EMBL" id="CAMXCT030002117">
    <property type="protein sequence ID" value="CAL4783131.1"/>
    <property type="molecule type" value="Genomic_DNA"/>
</dbReference>
<sequence length="689" mass="79390">VAIACYRPPSSVLEGKVQGSWWPVQDAVPFALPEEEWQQGSETIELFGTFAWLKPPRGGPPSPNRREPGSGRAQVAEFEFDFSIHDLVGRQVLENLRAWYRPNAGSTRGEQLAQALATFAKEALSAFASGRLMPDDKNKLLPEAKRLLIEMTKQGFIQILRGDLNIIFDAFVYDPSSRYWTPQQLHWWAGSMVQLIKFVLENSSPSEQESWKDNARRQLADEDSEYYTRVDVRAWPQLRNLVDGTDTQLHGGALCRRIRVQLCAHGSGPFEKLADLEQAAKLLKELQLYRDFNPEGSTDHEIYQTFGDRSLNLEKRSELMEQVLMDAPRCLVRQVLRKMDEDLDETERYEDREHRMLQKLLYNLDEDIRICKKAYLKLMRTWVRNVVEHEELTPDQICEHIEGDGQEEDNYELLLKDAVNYLHKENRTFEAAKMLARPKGQTSRVRESLRNDQQIYYLANLYKAVQETEDHFGPVAEGTMALPSPSQETYRVRRLPGKGVSRAQDDEGYHELQRLLEPTPRAIGLWWLWRCFDGYHDKHARAALVVITVEDRFFLVDILELERKTMLNTSAPLDKPYLELIKQICEARHLLKVVHYLEGTALRALQLALISEQQRHGDEKPSNYSSLSPCIDMALVAAYLSGTSAGKCKELPGLVWKYLRQDLCVTEALSNFEHRPLRESQEHYAFLGA</sequence>
<keyword evidence="3" id="KW-1185">Reference proteome</keyword>
<dbReference type="InterPro" id="IPR036397">
    <property type="entry name" value="RNaseH_sf"/>
</dbReference>
<evidence type="ECO:0000313" key="3">
    <source>
        <dbReference type="Proteomes" id="UP001152797"/>
    </source>
</evidence>
<keyword evidence="2" id="KW-0269">Exonuclease</keyword>
<reference evidence="2 3" key="2">
    <citation type="submission" date="2024-05" db="EMBL/GenBank/DDBJ databases">
        <authorList>
            <person name="Chen Y."/>
            <person name="Shah S."/>
            <person name="Dougan E. K."/>
            <person name="Thang M."/>
            <person name="Chan C."/>
        </authorList>
    </citation>
    <scope>NUCLEOTIDE SEQUENCE [LARGE SCALE GENOMIC DNA]</scope>
</reference>
<dbReference type="GO" id="GO:0004527">
    <property type="term" value="F:exonuclease activity"/>
    <property type="evidence" value="ECO:0007669"/>
    <property type="project" value="UniProtKB-KW"/>
</dbReference>
<proteinExistence type="predicted"/>
<dbReference type="Proteomes" id="UP001152797">
    <property type="component" value="Unassembled WGS sequence"/>
</dbReference>
<comment type="caution">
    <text evidence="1">The sequence shown here is derived from an EMBL/GenBank/DDBJ whole genome shotgun (WGS) entry which is preliminary data.</text>
</comment>
<evidence type="ECO:0000313" key="1">
    <source>
        <dbReference type="EMBL" id="CAI3995819.1"/>
    </source>
</evidence>
<dbReference type="EMBL" id="CAMXCT010002117">
    <property type="protein sequence ID" value="CAI3995819.1"/>
    <property type="molecule type" value="Genomic_DNA"/>
</dbReference>
<dbReference type="SUPFAM" id="SSF53098">
    <property type="entry name" value="Ribonuclease H-like"/>
    <property type="match status" value="1"/>
</dbReference>
<gene>
    <name evidence="1" type="ORF">C1SCF055_LOCUS22345</name>
</gene>
<dbReference type="GO" id="GO:0003676">
    <property type="term" value="F:nucleic acid binding"/>
    <property type="evidence" value="ECO:0007669"/>
    <property type="project" value="InterPro"/>
</dbReference>
<dbReference type="OrthoDB" id="432891at2759"/>
<feature type="non-terminal residue" evidence="1">
    <location>
        <position position="1"/>
    </location>
</feature>
<dbReference type="AlphaFoldDB" id="A0A9P1CP91"/>
<evidence type="ECO:0000313" key="2">
    <source>
        <dbReference type="EMBL" id="CAL4783131.1"/>
    </source>
</evidence>
<dbReference type="InterPro" id="IPR012337">
    <property type="entry name" value="RNaseH-like_sf"/>
</dbReference>
<keyword evidence="2" id="KW-0540">Nuclease</keyword>
<accession>A0A9P1CP91</accession>
<name>A0A9P1CP91_9DINO</name>
<feature type="non-terminal residue" evidence="1">
    <location>
        <position position="689"/>
    </location>
</feature>